<name>A0A9P5Q202_9AGAR</name>
<dbReference type="AlphaFoldDB" id="A0A9P5Q202"/>
<dbReference type="EMBL" id="JADNRY010000023">
    <property type="protein sequence ID" value="KAF9072590.1"/>
    <property type="molecule type" value="Genomic_DNA"/>
</dbReference>
<keyword evidence="2" id="KW-1185">Reference proteome</keyword>
<comment type="caution">
    <text evidence="1">The sequence shown here is derived from an EMBL/GenBank/DDBJ whole genome shotgun (WGS) entry which is preliminary data.</text>
</comment>
<proteinExistence type="predicted"/>
<evidence type="ECO:0000313" key="2">
    <source>
        <dbReference type="Proteomes" id="UP000772434"/>
    </source>
</evidence>
<dbReference type="Proteomes" id="UP000772434">
    <property type="component" value="Unassembled WGS sequence"/>
</dbReference>
<protein>
    <submittedName>
        <fullName evidence="1">Uncharacterized protein</fullName>
    </submittedName>
</protein>
<reference evidence="1" key="1">
    <citation type="submission" date="2020-11" db="EMBL/GenBank/DDBJ databases">
        <authorList>
            <consortium name="DOE Joint Genome Institute"/>
            <person name="Ahrendt S."/>
            <person name="Riley R."/>
            <person name="Andreopoulos W."/>
            <person name="Labutti K."/>
            <person name="Pangilinan J."/>
            <person name="Ruiz-Duenas F.J."/>
            <person name="Barrasa J.M."/>
            <person name="Sanchez-Garcia M."/>
            <person name="Camarero S."/>
            <person name="Miyauchi S."/>
            <person name="Serrano A."/>
            <person name="Linde D."/>
            <person name="Babiker R."/>
            <person name="Drula E."/>
            <person name="Ayuso-Fernandez I."/>
            <person name="Pacheco R."/>
            <person name="Padilla G."/>
            <person name="Ferreira P."/>
            <person name="Barriuso J."/>
            <person name="Kellner H."/>
            <person name="Castanera R."/>
            <person name="Alfaro M."/>
            <person name="Ramirez L."/>
            <person name="Pisabarro A.G."/>
            <person name="Kuo A."/>
            <person name="Tritt A."/>
            <person name="Lipzen A."/>
            <person name="He G."/>
            <person name="Yan M."/>
            <person name="Ng V."/>
            <person name="Cullen D."/>
            <person name="Martin F."/>
            <person name="Rosso M.-N."/>
            <person name="Henrissat B."/>
            <person name="Hibbett D."/>
            <person name="Martinez A.T."/>
            <person name="Grigoriev I.V."/>
        </authorList>
    </citation>
    <scope>NUCLEOTIDE SEQUENCE</scope>
    <source>
        <strain evidence="1">AH 40177</strain>
    </source>
</reference>
<sequence>MKAFGRPLLCVTGSSFQHQENRKCLCWWRTRAEFTKRGGILIFFITEGQEAVEFHIRSFRYSRDTTLSILRLQWLGGKPSFHDRSTFWHREYPSRDCARMRSLKAVQKFPTRYLVHSIYGSGIVPSPNHKFRVHMKLDKRNYEDAKALWMNRYR</sequence>
<gene>
    <name evidence="1" type="ORF">BDP27DRAFT_397837</name>
</gene>
<evidence type="ECO:0000313" key="1">
    <source>
        <dbReference type="EMBL" id="KAF9072590.1"/>
    </source>
</evidence>
<organism evidence="1 2">
    <name type="scientific">Rhodocollybia butyracea</name>
    <dbReference type="NCBI Taxonomy" id="206335"/>
    <lineage>
        <taxon>Eukaryota</taxon>
        <taxon>Fungi</taxon>
        <taxon>Dikarya</taxon>
        <taxon>Basidiomycota</taxon>
        <taxon>Agaricomycotina</taxon>
        <taxon>Agaricomycetes</taxon>
        <taxon>Agaricomycetidae</taxon>
        <taxon>Agaricales</taxon>
        <taxon>Marasmiineae</taxon>
        <taxon>Omphalotaceae</taxon>
        <taxon>Rhodocollybia</taxon>
    </lineage>
</organism>
<accession>A0A9P5Q202</accession>